<evidence type="ECO:0000259" key="1">
    <source>
        <dbReference type="Pfam" id="PF20150"/>
    </source>
</evidence>
<dbReference type="Pfam" id="PF20150">
    <property type="entry name" value="2EXR"/>
    <property type="match status" value="1"/>
</dbReference>
<sequence>MGEPKPHGGHSHRVKEPIYRQPVTRKPLTEFHLFTGLPVELRLIIWEMAIIHHLPARIHYYSLFNEDRTGHRTSHLPWFVPKKPAPMEGKKLTQRQIRKRRRDIAAGRTIVPIKEGSSTIYMDYSPRDIVCFRFAPEHLAACKLLDWRQLLTRLPFYQLPQASALNLGFEFEDGWERGLDTLESVRAHLGEDSVRGLILRLHWAWSVGEVPLWTRIFLINPRKDLPDRYFLGRRLNHRYTPDLIYREHYNCRRKQDLSFFDGKERFVHSNSWVGFWGKVPICKFMRNVNLFCRPQKIFGRERNLPHLREDRCLVVLRNVSGR</sequence>
<reference evidence="3" key="1">
    <citation type="submission" date="2019-06" db="EMBL/GenBank/DDBJ databases">
        <authorList>
            <person name="Broberg M."/>
        </authorList>
    </citation>
    <scope>NUCLEOTIDE SEQUENCE [LARGE SCALE GENOMIC DNA]</scope>
</reference>
<dbReference type="InterPro" id="IPR045518">
    <property type="entry name" value="2EXR"/>
</dbReference>
<dbReference type="EMBL" id="CABFNO020001273">
    <property type="protein sequence ID" value="CAG9976094.1"/>
    <property type="molecule type" value="Genomic_DNA"/>
</dbReference>
<reference evidence="2 3" key="2">
    <citation type="submission" date="2021-10" db="EMBL/GenBank/DDBJ databases">
        <authorList>
            <person name="Piombo E."/>
        </authorList>
    </citation>
    <scope>NUCLEOTIDE SEQUENCE [LARGE SCALE GENOMIC DNA]</scope>
</reference>
<keyword evidence="3" id="KW-1185">Reference proteome</keyword>
<evidence type="ECO:0000313" key="3">
    <source>
        <dbReference type="Proteomes" id="UP000754883"/>
    </source>
</evidence>
<evidence type="ECO:0000313" key="2">
    <source>
        <dbReference type="EMBL" id="CAG9976094.1"/>
    </source>
</evidence>
<organism evidence="2 3">
    <name type="scientific">Clonostachys byssicola</name>
    <dbReference type="NCBI Taxonomy" id="160290"/>
    <lineage>
        <taxon>Eukaryota</taxon>
        <taxon>Fungi</taxon>
        <taxon>Dikarya</taxon>
        <taxon>Ascomycota</taxon>
        <taxon>Pezizomycotina</taxon>
        <taxon>Sordariomycetes</taxon>
        <taxon>Hypocreomycetidae</taxon>
        <taxon>Hypocreales</taxon>
        <taxon>Bionectriaceae</taxon>
        <taxon>Clonostachys</taxon>
    </lineage>
</organism>
<dbReference type="OrthoDB" id="3596450at2759"/>
<name>A0A9N9XUE7_9HYPO</name>
<dbReference type="Proteomes" id="UP000754883">
    <property type="component" value="Unassembled WGS sequence"/>
</dbReference>
<protein>
    <recommendedName>
        <fullName evidence="1">2EXR domain-containing protein</fullName>
    </recommendedName>
</protein>
<feature type="domain" description="2EXR" evidence="1">
    <location>
        <begin position="31"/>
        <end position="77"/>
    </location>
</feature>
<accession>A0A9N9XUE7</accession>
<dbReference type="AlphaFoldDB" id="A0A9N9XUE7"/>
<comment type="caution">
    <text evidence="2">The sequence shown here is derived from an EMBL/GenBank/DDBJ whole genome shotgun (WGS) entry which is preliminary data.</text>
</comment>
<proteinExistence type="predicted"/>
<gene>
    <name evidence="2" type="ORF">CBYS24578_00014037</name>
</gene>